<dbReference type="InterPro" id="IPR003439">
    <property type="entry name" value="ABC_transporter-like_ATP-bd"/>
</dbReference>
<dbReference type="EMBL" id="SMAB01000019">
    <property type="protein sequence ID" value="TCS79914.1"/>
    <property type="molecule type" value="Genomic_DNA"/>
</dbReference>
<feature type="domain" description="ABC transporter" evidence="9">
    <location>
        <begin position="6"/>
        <end position="240"/>
    </location>
</feature>
<evidence type="ECO:0000256" key="2">
    <source>
        <dbReference type="ARBA" id="ARBA00005417"/>
    </source>
</evidence>
<dbReference type="InterPro" id="IPR003593">
    <property type="entry name" value="AAA+_ATPase"/>
</dbReference>
<dbReference type="OrthoDB" id="9784332at2"/>
<dbReference type="PROSITE" id="PS50893">
    <property type="entry name" value="ABC_TRANSPORTER_2"/>
    <property type="match status" value="1"/>
</dbReference>
<keyword evidence="11" id="KW-1185">Reference proteome</keyword>
<comment type="caution">
    <text evidence="10">The sequence shown here is derived from an EMBL/GenBank/DDBJ whole genome shotgun (WGS) entry which is preliminary data.</text>
</comment>
<dbReference type="FunFam" id="3.40.50.300:FF:000224">
    <property type="entry name" value="Energy-coupling factor transporter ATP-binding protein EcfA"/>
    <property type="match status" value="1"/>
</dbReference>
<keyword evidence="3" id="KW-0813">Transport</keyword>
<comment type="similarity">
    <text evidence="2">Belongs to the ABC transporter superfamily.</text>
</comment>
<dbReference type="InterPro" id="IPR017871">
    <property type="entry name" value="ABC_transporter-like_CS"/>
</dbReference>
<dbReference type="RefSeq" id="WP_132770021.1">
    <property type="nucleotide sequence ID" value="NZ_SMAB01000019.1"/>
</dbReference>
<keyword evidence="8" id="KW-0472">Membrane</keyword>
<dbReference type="Gene3D" id="3.40.50.300">
    <property type="entry name" value="P-loop containing nucleotide triphosphate hydrolases"/>
    <property type="match status" value="1"/>
</dbReference>
<evidence type="ECO:0000313" key="11">
    <source>
        <dbReference type="Proteomes" id="UP000295788"/>
    </source>
</evidence>
<dbReference type="InterPro" id="IPR015856">
    <property type="entry name" value="ABC_transpr_CbiO/EcfA_su"/>
</dbReference>
<proteinExistence type="inferred from homology"/>
<reference evidence="10 11" key="1">
    <citation type="submission" date="2019-03" db="EMBL/GenBank/DDBJ databases">
        <title>Genomic Encyclopedia of Type Strains, Phase IV (KMG-IV): sequencing the most valuable type-strain genomes for metagenomic binning, comparative biology and taxonomic classification.</title>
        <authorList>
            <person name="Goeker M."/>
        </authorList>
    </citation>
    <scope>NUCLEOTIDE SEQUENCE [LARGE SCALE GENOMIC DNA]</scope>
    <source>
        <strain evidence="10 11">DSM 23802</strain>
    </source>
</reference>
<keyword evidence="4" id="KW-1003">Cell membrane</keyword>
<dbReference type="PROSITE" id="PS00211">
    <property type="entry name" value="ABC_TRANSPORTER_1"/>
    <property type="match status" value="1"/>
</dbReference>
<evidence type="ECO:0000313" key="10">
    <source>
        <dbReference type="EMBL" id="TCS79914.1"/>
    </source>
</evidence>
<evidence type="ECO:0000256" key="4">
    <source>
        <dbReference type="ARBA" id="ARBA00022475"/>
    </source>
</evidence>
<dbReference type="InterPro" id="IPR027417">
    <property type="entry name" value="P-loop_NTPase"/>
</dbReference>
<dbReference type="GO" id="GO:0016887">
    <property type="term" value="F:ATP hydrolysis activity"/>
    <property type="evidence" value="ECO:0007669"/>
    <property type="project" value="InterPro"/>
</dbReference>
<evidence type="ECO:0000256" key="8">
    <source>
        <dbReference type="ARBA" id="ARBA00023136"/>
    </source>
</evidence>
<dbReference type="PANTHER" id="PTHR43553">
    <property type="entry name" value="HEAVY METAL TRANSPORTER"/>
    <property type="match status" value="1"/>
</dbReference>
<gene>
    <name evidence="10" type="ORF">EDD72_11935</name>
</gene>
<evidence type="ECO:0000256" key="3">
    <source>
        <dbReference type="ARBA" id="ARBA00022448"/>
    </source>
</evidence>
<evidence type="ECO:0000259" key="9">
    <source>
        <dbReference type="PROSITE" id="PS50893"/>
    </source>
</evidence>
<dbReference type="GO" id="GO:0043190">
    <property type="term" value="C:ATP-binding cassette (ABC) transporter complex"/>
    <property type="evidence" value="ECO:0007669"/>
    <property type="project" value="TreeGrafter"/>
</dbReference>
<evidence type="ECO:0000256" key="7">
    <source>
        <dbReference type="ARBA" id="ARBA00022967"/>
    </source>
</evidence>
<keyword evidence="6 10" id="KW-0067">ATP-binding</keyword>
<comment type="subcellular location">
    <subcellularLocation>
        <location evidence="1">Cell membrane</location>
        <topology evidence="1">Peripheral membrane protein</topology>
    </subcellularLocation>
</comment>
<organism evidence="10 11">
    <name type="scientific">Tepidibacillus fermentans</name>
    <dbReference type="NCBI Taxonomy" id="1281767"/>
    <lineage>
        <taxon>Bacteria</taxon>
        <taxon>Bacillati</taxon>
        <taxon>Bacillota</taxon>
        <taxon>Bacilli</taxon>
        <taxon>Bacillales</taxon>
        <taxon>Bacillaceae</taxon>
        <taxon>Tepidibacillus</taxon>
    </lineage>
</organism>
<dbReference type="PANTHER" id="PTHR43553:SF24">
    <property type="entry name" value="ENERGY-COUPLING FACTOR TRANSPORTER ATP-BINDING PROTEIN ECFA1"/>
    <property type="match status" value="1"/>
</dbReference>
<dbReference type="GO" id="GO:0005524">
    <property type="term" value="F:ATP binding"/>
    <property type="evidence" value="ECO:0007669"/>
    <property type="project" value="UniProtKB-KW"/>
</dbReference>
<keyword evidence="5" id="KW-0547">Nucleotide-binding</keyword>
<dbReference type="CDD" id="cd03225">
    <property type="entry name" value="ABC_cobalt_CbiO_domain1"/>
    <property type="match status" value="1"/>
</dbReference>
<dbReference type="AlphaFoldDB" id="A0A4R3KA15"/>
<sequence>MEPPMIEFENVIYQYSNGTVALDHLTLKIPNSKKVALIGHNGAGKSTLLGHINGIFRPKSGKVTVNQKELKYSPRELNRLRRKVGIVFQDPEQQLFLSNVWEDIAYGLKNLNLPDKMIQEKVQFIMEYLHITHLVQRPIHYLSLGEKKLVALAGVLVMEPEILLLDEPTAYLEPKAIERLIQFLEEKSSSKLILLSTHDLELAYQWADHLIVLKNGKKLKEGTPLEIFSDATILRDSGLKPPIFWEIYQGLLKQKRIDSSIKPPTSSTELLSLLHNICK</sequence>
<dbReference type="SMART" id="SM00382">
    <property type="entry name" value="AAA"/>
    <property type="match status" value="1"/>
</dbReference>
<dbReference type="InterPro" id="IPR050095">
    <property type="entry name" value="ECF_ABC_transporter_ATP-bd"/>
</dbReference>
<dbReference type="SUPFAM" id="SSF52540">
    <property type="entry name" value="P-loop containing nucleoside triphosphate hydrolases"/>
    <property type="match status" value="1"/>
</dbReference>
<evidence type="ECO:0000256" key="1">
    <source>
        <dbReference type="ARBA" id="ARBA00004202"/>
    </source>
</evidence>
<evidence type="ECO:0000256" key="6">
    <source>
        <dbReference type="ARBA" id="ARBA00022840"/>
    </source>
</evidence>
<keyword evidence="7" id="KW-1278">Translocase</keyword>
<dbReference type="GO" id="GO:0042626">
    <property type="term" value="F:ATPase-coupled transmembrane transporter activity"/>
    <property type="evidence" value="ECO:0007669"/>
    <property type="project" value="TreeGrafter"/>
</dbReference>
<dbReference type="GO" id="GO:0015087">
    <property type="term" value="F:cobalt ion transmembrane transporter activity"/>
    <property type="evidence" value="ECO:0007669"/>
    <property type="project" value="UniProtKB-ARBA"/>
</dbReference>
<dbReference type="Pfam" id="PF00005">
    <property type="entry name" value="ABC_tran"/>
    <property type="match status" value="1"/>
</dbReference>
<dbReference type="Proteomes" id="UP000295788">
    <property type="component" value="Unassembled WGS sequence"/>
</dbReference>
<name>A0A4R3KA15_9BACI</name>
<protein>
    <submittedName>
        <fullName evidence="10">Cobalt/nickel transport system ATP-binding protein</fullName>
    </submittedName>
</protein>
<evidence type="ECO:0000256" key="5">
    <source>
        <dbReference type="ARBA" id="ARBA00022741"/>
    </source>
</evidence>
<accession>A0A4R3KA15</accession>